<reference evidence="3" key="1">
    <citation type="journal article" date="2019" name="Int. J. Syst. Evol. Microbiol.">
        <title>The Global Catalogue of Microorganisms (GCM) 10K type strain sequencing project: providing services to taxonomists for standard genome sequencing and annotation.</title>
        <authorList>
            <consortium name="The Broad Institute Genomics Platform"/>
            <consortium name="The Broad Institute Genome Sequencing Center for Infectious Disease"/>
            <person name="Wu L."/>
            <person name="Ma J."/>
        </authorList>
    </citation>
    <scope>NUCLEOTIDE SEQUENCE [LARGE SCALE GENOMIC DNA]</scope>
    <source>
        <strain evidence="3">KCTC 15012</strain>
    </source>
</reference>
<name>A0ABW5CCI3_9PROT</name>
<comment type="caution">
    <text evidence="2">The sequence shown here is derived from an EMBL/GenBank/DDBJ whole genome shotgun (WGS) entry which is preliminary data.</text>
</comment>
<dbReference type="Pfam" id="PF13467">
    <property type="entry name" value="RHH_4"/>
    <property type="match status" value="1"/>
</dbReference>
<gene>
    <name evidence="2" type="ORF">ACFSNB_08360</name>
</gene>
<dbReference type="RefSeq" id="WP_377315714.1">
    <property type="nucleotide sequence ID" value="NZ_JBHUIY010000013.1"/>
</dbReference>
<dbReference type="Proteomes" id="UP001597296">
    <property type="component" value="Unassembled WGS sequence"/>
</dbReference>
<protein>
    <submittedName>
        <fullName evidence="2">Ribbon-helix-helix domain-containing protein</fullName>
    </submittedName>
</protein>
<proteinExistence type="predicted"/>
<dbReference type="InterPro" id="IPR038268">
    <property type="entry name" value="RHH_sf"/>
</dbReference>
<organism evidence="2 3">
    <name type="scientific">Phaeospirillum tilakii</name>
    <dbReference type="NCBI Taxonomy" id="741673"/>
    <lineage>
        <taxon>Bacteria</taxon>
        <taxon>Pseudomonadati</taxon>
        <taxon>Pseudomonadota</taxon>
        <taxon>Alphaproteobacteria</taxon>
        <taxon>Rhodospirillales</taxon>
        <taxon>Rhodospirillaceae</taxon>
        <taxon>Phaeospirillum</taxon>
    </lineage>
</organism>
<dbReference type="InterPro" id="IPR027373">
    <property type="entry name" value="RHH_dom"/>
</dbReference>
<keyword evidence="3" id="KW-1185">Reference proteome</keyword>
<evidence type="ECO:0000313" key="3">
    <source>
        <dbReference type="Proteomes" id="UP001597296"/>
    </source>
</evidence>
<sequence length="81" mass="8563">MTAAPGRIRKGSVTIAGHPSSVTLEVAFWDELRAIAARRGVSLNLLVTEIDSTRFGPDEPVSLSAALRVFVLAEAKRMAGG</sequence>
<evidence type="ECO:0000259" key="1">
    <source>
        <dbReference type="Pfam" id="PF13467"/>
    </source>
</evidence>
<accession>A0ABW5CCI3</accession>
<evidence type="ECO:0000313" key="2">
    <source>
        <dbReference type="EMBL" id="MFD2233815.1"/>
    </source>
</evidence>
<dbReference type="EMBL" id="JBHUIY010000013">
    <property type="protein sequence ID" value="MFD2233815.1"/>
    <property type="molecule type" value="Genomic_DNA"/>
</dbReference>
<feature type="domain" description="Ribbon-helix-helix" evidence="1">
    <location>
        <begin position="9"/>
        <end position="74"/>
    </location>
</feature>
<dbReference type="Gene3D" id="1.10.3990.20">
    <property type="entry name" value="protein bp1543"/>
    <property type="match status" value="1"/>
</dbReference>